<dbReference type="Gene3D" id="1.20.140.40">
    <property type="entry name" value="Invertase/pectin methylesterase inhibitor family protein"/>
    <property type="match status" value="1"/>
</dbReference>
<protein>
    <recommendedName>
        <fullName evidence="5">Pectinesterase inhibitor domain-containing protein</fullName>
    </recommendedName>
</protein>
<evidence type="ECO:0000259" key="5">
    <source>
        <dbReference type="SMART" id="SM00856"/>
    </source>
</evidence>
<keyword evidence="7" id="KW-1185">Reference proteome</keyword>
<evidence type="ECO:0000256" key="1">
    <source>
        <dbReference type="ARBA" id="ARBA00022729"/>
    </source>
</evidence>
<gene>
    <name evidence="6" type="ORF">CASFOL_009033</name>
</gene>
<dbReference type="AlphaFoldDB" id="A0ABD3E0P1"/>
<dbReference type="CDD" id="cd14859">
    <property type="entry name" value="PMEI_like"/>
    <property type="match status" value="1"/>
</dbReference>
<feature type="signal peptide" evidence="4">
    <location>
        <begin position="1"/>
        <end position="21"/>
    </location>
</feature>
<feature type="domain" description="Pectinesterase inhibitor" evidence="5">
    <location>
        <begin position="40"/>
        <end position="199"/>
    </location>
</feature>
<sequence length="203" mass="22117">MVCRLFFVSAILLGLSLSASADQPLPHLKLRYGNKVSTLSGEPLIETACRGVGEFESECISTLQSAPSHQKADANGLTFFTLRFVMDHAVNLTVDIKKLKISELSPLLQSALNDCLDQYNPLDDLIEDATNSVVANSYAEAQKFIDVAMTDINVCDSSLQASNMEEKLEGKTGDDVQLAKNLKEYNVFLKNILSAASNILKAN</sequence>
<dbReference type="NCBIfam" id="TIGR01614">
    <property type="entry name" value="PME_inhib"/>
    <property type="match status" value="1"/>
</dbReference>
<dbReference type="Proteomes" id="UP001632038">
    <property type="component" value="Unassembled WGS sequence"/>
</dbReference>
<dbReference type="SMART" id="SM00856">
    <property type="entry name" value="PMEI"/>
    <property type="match status" value="1"/>
</dbReference>
<dbReference type="InterPro" id="IPR052421">
    <property type="entry name" value="PCW_Enzyme_Inhibitor"/>
</dbReference>
<comment type="caution">
    <text evidence="6">The sequence shown here is derived from an EMBL/GenBank/DDBJ whole genome shotgun (WGS) entry which is preliminary data.</text>
</comment>
<name>A0ABD3E0P1_9LAMI</name>
<dbReference type="InterPro" id="IPR006501">
    <property type="entry name" value="Pectinesterase_inhib_dom"/>
</dbReference>
<dbReference type="EMBL" id="JAVIJP010000009">
    <property type="protein sequence ID" value="KAL3648065.1"/>
    <property type="molecule type" value="Genomic_DNA"/>
</dbReference>
<dbReference type="PANTHER" id="PTHR36710">
    <property type="entry name" value="PECTINESTERASE INHIBITOR-LIKE"/>
    <property type="match status" value="1"/>
</dbReference>
<reference evidence="7" key="1">
    <citation type="journal article" date="2024" name="IScience">
        <title>Strigolactones Initiate the Formation of Haustorium-like Structures in Castilleja.</title>
        <authorList>
            <person name="Buerger M."/>
            <person name="Peterson D."/>
            <person name="Chory J."/>
        </authorList>
    </citation>
    <scope>NUCLEOTIDE SEQUENCE [LARGE SCALE GENOMIC DNA]</scope>
</reference>
<evidence type="ECO:0000256" key="4">
    <source>
        <dbReference type="SAM" id="SignalP"/>
    </source>
</evidence>
<keyword evidence="2" id="KW-1015">Disulfide bond</keyword>
<dbReference type="InterPro" id="IPR035513">
    <property type="entry name" value="Invertase/methylesterase_inhib"/>
</dbReference>
<dbReference type="PANTHER" id="PTHR36710:SF18">
    <property type="entry name" value="PECTINESTERASE INHIBITOR 5-RELATED"/>
    <property type="match status" value="1"/>
</dbReference>
<evidence type="ECO:0000256" key="2">
    <source>
        <dbReference type="ARBA" id="ARBA00023157"/>
    </source>
</evidence>
<evidence type="ECO:0000313" key="6">
    <source>
        <dbReference type="EMBL" id="KAL3648065.1"/>
    </source>
</evidence>
<comment type="similarity">
    <text evidence="3">Belongs to the PMEI family.</text>
</comment>
<proteinExistence type="inferred from homology"/>
<feature type="chain" id="PRO_5044840746" description="Pectinesterase inhibitor domain-containing protein" evidence="4">
    <location>
        <begin position="22"/>
        <end position="203"/>
    </location>
</feature>
<dbReference type="Pfam" id="PF04043">
    <property type="entry name" value="PMEI"/>
    <property type="match status" value="1"/>
</dbReference>
<evidence type="ECO:0000256" key="3">
    <source>
        <dbReference type="ARBA" id="ARBA00038471"/>
    </source>
</evidence>
<accession>A0ABD3E0P1</accession>
<organism evidence="6 7">
    <name type="scientific">Castilleja foliolosa</name>
    <dbReference type="NCBI Taxonomy" id="1961234"/>
    <lineage>
        <taxon>Eukaryota</taxon>
        <taxon>Viridiplantae</taxon>
        <taxon>Streptophyta</taxon>
        <taxon>Embryophyta</taxon>
        <taxon>Tracheophyta</taxon>
        <taxon>Spermatophyta</taxon>
        <taxon>Magnoliopsida</taxon>
        <taxon>eudicotyledons</taxon>
        <taxon>Gunneridae</taxon>
        <taxon>Pentapetalae</taxon>
        <taxon>asterids</taxon>
        <taxon>lamiids</taxon>
        <taxon>Lamiales</taxon>
        <taxon>Orobanchaceae</taxon>
        <taxon>Pedicularideae</taxon>
        <taxon>Castillejinae</taxon>
        <taxon>Castilleja</taxon>
    </lineage>
</organism>
<evidence type="ECO:0000313" key="7">
    <source>
        <dbReference type="Proteomes" id="UP001632038"/>
    </source>
</evidence>
<dbReference type="SUPFAM" id="SSF101148">
    <property type="entry name" value="Plant invertase/pectin methylesterase inhibitor"/>
    <property type="match status" value="1"/>
</dbReference>
<keyword evidence="1 4" id="KW-0732">Signal</keyword>